<name>A0A0F9NTC0_9ZZZZ</name>
<sequence>MLIPHHIQSRSQFVEEAWKLCPTKSAQRAIREGRVTMLGGFSDIPPLGRPGFICYVRHGRTWLLALIEQLDRSFRGVYVENVPWKNRVSLVPPSQWTLSGGDPLPAPRQIGDETLAKLRAAAKATRLCPPDRHTQHRR</sequence>
<proteinExistence type="predicted"/>
<accession>A0A0F9NTC0</accession>
<organism evidence="1">
    <name type="scientific">marine sediment metagenome</name>
    <dbReference type="NCBI Taxonomy" id="412755"/>
    <lineage>
        <taxon>unclassified sequences</taxon>
        <taxon>metagenomes</taxon>
        <taxon>ecological metagenomes</taxon>
    </lineage>
</organism>
<reference evidence="1" key="1">
    <citation type="journal article" date="2015" name="Nature">
        <title>Complex archaea that bridge the gap between prokaryotes and eukaryotes.</title>
        <authorList>
            <person name="Spang A."/>
            <person name="Saw J.H."/>
            <person name="Jorgensen S.L."/>
            <person name="Zaremba-Niedzwiedzka K."/>
            <person name="Martijn J."/>
            <person name="Lind A.E."/>
            <person name="van Eijk R."/>
            <person name="Schleper C."/>
            <person name="Guy L."/>
            <person name="Ettema T.J."/>
        </authorList>
    </citation>
    <scope>NUCLEOTIDE SEQUENCE</scope>
</reference>
<dbReference type="EMBL" id="LAZR01003033">
    <property type="protein sequence ID" value="KKN22755.1"/>
    <property type="molecule type" value="Genomic_DNA"/>
</dbReference>
<comment type="caution">
    <text evidence="1">The sequence shown here is derived from an EMBL/GenBank/DDBJ whole genome shotgun (WGS) entry which is preliminary data.</text>
</comment>
<protein>
    <submittedName>
        <fullName evidence="1">Uncharacterized protein</fullName>
    </submittedName>
</protein>
<evidence type="ECO:0000313" key="1">
    <source>
        <dbReference type="EMBL" id="KKN22755.1"/>
    </source>
</evidence>
<gene>
    <name evidence="1" type="ORF">LCGC14_0911910</name>
</gene>
<dbReference type="AlphaFoldDB" id="A0A0F9NTC0"/>